<name>A0AA88LQ64_TACVA</name>
<keyword evidence="3" id="KW-1185">Reference proteome</keyword>
<dbReference type="Proteomes" id="UP001187315">
    <property type="component" value="Unassembled WGS sequence"/>
</dbReference>
<organism evidence="2 3">
    <name type="scientific">Tachysurus vachellii</name>
    <name type="common">Darkbarbel catfish</name>
    <name type="synonym">Pelteobagrus vachellii</name>
    <dbReference type="NCBI Taxonomy" id="175792"/>
    <lineage>
        <taxon>Eukaryota</taxon>
        <taxon>Metazoa</taxon>
        <taxon>Chordata</taxon>
        <taxon>Craniata</taxon>
        <taxon>Vertebrata</taxon>
        <taxon>Euteleostomi</taxon>
        <taxon>Actinopterygii</taxon>
        <taxon>Neopterygii</taxon>
        <taxon>Teleostei</taxon>
        <taxon>Ostariophysi</taxon>
        <taxon>Siluriformes</taxon>
        <taxon>Bagridae</taxon>
        <taxon>Tachysurus</taxon>
    </lineage>
</organism>
<reference evidence="2" key="1">
    <citation type="submission" date="2023-08" db="EMBL/GenBank/DDBJ databases">
        <title>Pelteobagrus vachellii genome.</title>
        <authorList>
            <person name="Liu H."/>
        </authorList>
    </citation>
    <scope>NUCLEOTIDE SEQUENCE</scope>
    <source>
        <strain evidence="2">PRFRI_2022a</strain>
        <tissue evidence="2">Muscle</tissue>
    </source>
</reference>
<protein>
    <submittedName>
        <fullName evidence="2">Uncharacterized protein</fullName>
    </submittedName>
</protein>
<feature type="compositionally biased region" description="Polar residues" evidence="1">
    <location>
        <begin position="49"/>
        <end position="59"/>
    </location>
</feature>
<dbReference type="EMBL" id="JAVHJS010000023">
    <property type="protein sequence ID" value="KAK2819796.1"/>
    <property type="molecule type" value="Genomic_DNA"/>
</dbReference>
<sequence length="137" mass="15263">MTSLSRLSVASRRHRSLQNAAYSACRESRGEEVQRAPAYLIFDKEQHGQKSIATAQGERSWSEGASERTPDTLHPIPTQTSKEWTDSAFDNSRLLDARPNPAPPCTHDDQSGMWDTPFIRHPDAWSGKTVPETSAGR</sequence>
<evidence type="ECO:0000313" key="3">
    <source>
        <dbReference type="Proteomes" id="UP001187315"/>
    </source>
</evidence>
<dbReference type="AlphaFoldDB" id="A0AA88LQ64"/>
<comment type="caution">
    <text evidence="2">The sequence shown here is derived from an EMBL/GenBank/DDBJ whole genome shotgun (WGS) entry which is preliminary data.</text>
</comment>
<feature type="region of interest" description="Disordered" evidence="1">
    <location>
        <begin position="46"/>
        <end position="137"/>
    </location>
</feature>
<accession>A0AA88LQ64</accession>
<evidence type="ECO:0000256" key="1">
    <source>
        <dbReference type="SAM" id="MobiDB-lite"/>
    </source>
</evidence>
<gene>
    <name evidence="2" type="ORF">Q7C36_021442</name>
</gene>
<proteinExistence type="predicted"/>
<evidence type="ECO:0000313" key="2">
    <source>
        <dbReference type="EMBL" id="KAK2819796.1"/>
    </source>
</evidence>